<evidence type="ECO:0000256" key="8">
    <source>
        <dbReference type="ARBA" id="ARBA00066743"/>
    </source>
</evidence>
<feature type="domain" description="Lon N-terminal" evidence="9">
    <location>
        <begin position="4"/>
        <end position="197"/>
    </location>
</feature>
<evidence type="ECO:0000256" key="1">
    <source>
        <dbReference type="ARBA" id="ARBA00004496"/>
    </source>
</evidence>
<keyword evidence="6" id="KW-0067">ATP-binding</keyword>
<dbReference type="GO" id="GO:0004252">
    <property type="term" value="F:serine-type endopeptidase activity"/>
    <property type="evidence" value="ECO:0007669"/>
    <property type="project" value="UniProtKB-EC"/>
</dbReference>
<evidence type="ECO:0000256" key="4">
    <source>
        <dbReference type="ARBA" id="ARBA00022801"/>
    </source>
</evidence>
<dbReference type="InterPro" id="IPR003111">
    <property type="entry name" value="Lon_prtase_N"/>
</dbReference>
<dbReference type="FunFam" id="3.40.50.300:FF:000021">
    <property type="entry name" value="Lon protease homolog"/>
    <property type="match status" value="1"/>
</dbReference>
<evidence type="ECO:0000256" key="7">
    <source>
        <dbReference type="ARBA" id="ARBA00050665"/>
    </source>
</evidence>
<accession>A0A3B0VNE6</accession>
<dbReference type="SUPFAM" id="SSF52540">
    <property type="entry name" value="P-loop containing nucleoside triphosphate hydrolases"/>
    <property type="match status" value="1"/>
</dbReference>
<dbReference type="GO" id="GO:0006515">
    <property type="term" value="P:protein quality control for misfolded or incompletely synthesized proteins"/>
    <property type="evidence" value="ECO:0007669"/>
    <property type="project" value="TreeGrafter"/>
</dbReference>
<evidence type="ECO:0000313" key="10">
    <source>
        <dbReference type="EMBL" id="VAW40612.1"/>
    </source>
</evidence>
<evidence type="ECO:0000256" key="5">
    <source>
        <dbReference type="ARBA" id="ARBA00022825"/>
    </source>
</evidence>
<evidence type="ECO:0000256" key="2">
    <source>
        <dbReference type="ARBA" id="ARBA00022670"/>
    </source>
</evidence>
<dbReference type="Gene3D" id="1.20.58.1480">
    <property type="match status" value="1"/>
</dbReference>
<dbReference type="AlphaFoldDB" id="A0A3B0VNE6"/>
<dbReference type="InterPro" id="IPR027065">
    <property type="entry name" value="Lon_Prtase"/>
</dbReference>
<dbReference type="PANTHER" id="PTHR43718:SF2">
    <property type="entry name" value="LON PROTEASE HOMOLOG, MITOCHONDRIAL"/>
    <property type="match status" value="1"/>
</dbReference>
<dbReference type="Pfam" id="PF02190">
    <property type="entry name" value="LON_substr_bdg"/>
    <property type="match status" value="1"/>
</dbReference>
<dbReference type="Gene3D" id="3.40.50.300">
    <property type="entry name" value="P-loop containing nucleotide triphosphate hydrolases"/>
    <property type="match status" value="1"/>
</dbReference>
<evidence type="ECO:0000256" key="6">
    <source>
        <dbReference type="ARBA" id="ARBA00022840"/>
    </source>
</evidence>
<dbReference type="InterPro" id="IPR015947">
    <property type="entry name" value="PUA-like_sf"/>
</dbReference>
<dbReference type="InterPro" id="IPR046336">
    <property type="entry name" value="Lon_prtase_N_sf"/>
</dbReference>
<comment type="subcellular location">
    <subcellularLocation>
        <location evidence="1">Cytoplasm</location>
    </subcellularLocation>
</comment>
<keyword evidence="3" id="KW-0547">Nucleotide-binding</keyword>
<dbReference type="InterPro" id="IPR003593">
    <property type="entry name" value="AAA+_ATPase"/>
</dbReference>
<dbReference type="Gene3D" id="1.20.5.5270">
    <property type="match status" value="1"/>
</dbReference>
<dbReference type="PANTHER" id="PTHR43718">
    <property type="entry name" value="LON PROTEASE"/>
    <property type="match status" value="1"/>
</dbReference>
<dbReference type="Gene3D" id="2.30.130.40">
    <property type="entry name" value="LON domain-like"/>
    <property type="match status" value="1"/>
</dbReference>
<evidence type="ECO:0000259" key="9">
    <source>
        <dbReference type="PROSITE" id="PS51787"/>
    </source>
</evidence>
<dbReference type="EMBL" id="UOEX01000342">
    <property type="protein sequence ID" value="VAW40612.1"/>
    <property type="molecule type" value="Genomic_DNA"/>
</dbReference>
<feature type="non-terminal residue" evidence="10">
    <location>
        <position position="470"/>
    </location>
</feature>
<dbReference type="CDD" id="cd19500">
    <property type="entry name" value="RecA-like_Lon"/>
    <property type="match status" value="1"/>
</dbReference>
<dbReference type="InterPro" id="IPR027417">
    <property type="entry name" value="P-loop_NTPase"/>
</dbReference>
<dbReference type="EC" id="3.4.21.53" evidence="8"/>
<organism evidence="10">
    <name type="scientific">hydrothermal vent metagenome</name>
    <dbReference type="NCBI Taxonomy" id="652676"/>
    <lineage>
        <taxon>unclassified sequences</taxon>
        <taxon>metagenomes</taxon>
        <taxon>ecological metagenomes</taxon>
    </lineage>
</organism>
<dbReference type="InterPro" id="IPR003959">
    <property type="entry name" value="ATPase_AAA_core"/>
</dbReference>
<dbReference type="GO" id="GO:0005524">
    <property type="term" value="F:ATP binding"/>
    <property type="evidence" value="ECO:0007669"/>
    <property type="project" value="UniProtKB-KW"/>
</dbReference>
<keyword evidence="2 10" id="KW-0645">Protease</keyword>
<keyword evidence="5" id="KW-0720">Serine protease</keyword>
<protein>
    <recommendedName>
        <fullName evidence="8">endopeptidase La</fullName>
        <ecNumber evidence="8">3.4.21.53</ecNumber>
    </recommendedName>
</protein>
<dbReference type="GO" id="GO:0016887">
    <property type="term" value="F:ATP hydrolysis activity"/>
    <property type="evidence" value="ECO:0007669"/>
    <property type="project" value="InterPro"/>
</dbReference>
<evidence type="ECO:0000256" key="3">
    <source>
        <dbReference type="ARBA" id="ARBA00022741"/>
    </source>
</evidence>
<dbReference type="FunFam" id="1.20.5.5270:FF:000002">
    <property type="entry name" value="Lon protease homolog"/>
    <property type="match status" value="1"/>
</dbReference>
<sequence length="470" mass="53102">MKILPVMPLRDIVVFPHMAAPLIVGRENSIKALEYAMNNNTEIILVVQVDAAINEPGAADLHQTGTISKVLQLLRLPDGTIKALVEGKRRGLLVEFVKQPDFFMGRVEEFKEHNEYDLKNIAYHRQLLLSFKSYAARNKKISPEVVKSVESIADPARFIDVLASHLPVNSVDKQAVLSKINLPERYALVLDIVSRELELTELEGAIQAKVRKRLAKIQRDYYLTEQIKVIKKEIGQDKDEHGAEFDELAERIKDKNMPVVAREKAEQELKKLKPMPPSSAEATVIRNYLDCILSLPWQDKSESELNINQAEKVLDEDHYGLRKPKERILEYLAVQAQVEKLHGPILCLVGPPGVGKTSLCKSVARAMEREFVRISLGGVRDEAEIRGHRRTYIGAMPGRIIQALRKVKVNNPVFCLDEVDKMSTDFRGDPASALLEVLDSEQNTAFNDHFLDLDYDLSDIFFITTANSLH</sequence>
<name>A0A3B0VNE6_9ZZZZ</name>
<dbReference type="GO" id="GO:0004176">
    <property type="term" value="F:ATP-dependent peptidase activity"/>
    <property type="evidence" value="ECO:0007669"/>
    <property type="project" value="InterPro"/>
</dbReference>
<proteinExistence type="predicted"/>
<dbReference type="Pfam" id="PF00004">
    <property type="entry name" value="AAA"/>
    <property type="match status" value="1"/>
</dbReference>
<dbReference type="SUPFAM" id="SSF88697">
    <property type="entry name" value="PUA domain-like"/>
    <property type="match status" value="1"/>
</dbReference>
<dbReference type="GO" id="GO:0005737">
    <property type="term" value="C:cytoplasm"/>
    <property type="evidence" value="ECO:0007669"/>
    <property type="project" value="UniProtKB-SubCell"/>
</dbReference>
<keyword evidence="4 10" id="KW-0378">Hydrolase</keyword>
<gene>
    <name evidence="10" type="ORF">MNBD_DELTA03-1766</name>
</gene>
<dbReference type="SMART" id="SM00382">
    <property type="entry name" value="AAA"/>
    <property type="match status" value="1"/>
</dbReference>
<comment type="catalytic activity">
    <reaction evidence="7">
        <text>Hydrolysis of proteins in presence of ATP.</text>
        <dbReference type="EC" id="3.4.21.53"/>
    </reaction>
</comment>
<dbReference type="PROSITE" id="PS51787">
    <property type="entry name" value="LON_N"/>
    <property type="match status" value="1"/>
</dbReference>
<dbReference type="SMART" id="SM00464">
    <property type="entry name" value="LON"/>
    <property type="match status" value="1"/>
</dbReference>
<reference evidence="10" key="1">
    <citation type="submission" date="2018-06" db="EMBL/GenBank/DDBJ databases">
        <authorList>
            <person name="Zhirakovskaya E."/>
        </authorList>
    </citation>
    <scope>NUCLEOTIDE SEQUENCE</scope>
</reference>